<dbReference type="ExpressionAtlas" id="A0A2K3D1N3">
    <property type="expression patterns" value="baseline"/>
</dbReference>
<keyword evidence="2" id="KW-0131">Cell cycle</keyword>
<dbReference type="FunCoup" id="A0A2K3D1N3">
    <property type="interactions" value="2089"/>
</dbReference>
<dbReference type="SUPFAM" id="SSF48371">
    <property type="entry name" value="ARM repeat"/>
    <property type="match status" value="1"/>
</dbReference>
<gene>
    <name evidence="4" type="ORF">CHLRE_12g484150v5</name>
</gene>
<name>A0A2K3D1N3_CHLRE</name>
<dbReference type="PaxDb" id="3055-EDO96566"/>
<proteinExistence type="inferred from homology"/>
<feature type="region of interest" description="Disordered" evidence="3">
    <location>
        <begin position="549"/>
        <end position="604"/>
    </location>
</feature>
<evidence type="ECO:0000313" key="4">
    <source>
        <dbReference type="EMBL" id="PNW74441.1"/>
    </source>
</evidence>
<dbReference type="RefSeq" id="XP_042917902.1">
    <property type="nucleotide sequence ID" value="XM_043067807.1"/>
</dbReference>
<dbReference type="GO" id="GO:0019888">
    <property type="term" value="F:protein phosphatase regulator activity"/>
    <property type="evidence" value="ECO:0000318"/>
    <property type="project" value="GO_Central"/>
</dbReference>
<dbReference type="PANTHER" id="PTHR12634">
    <property type="entry name" value="SIT4 YEAST -ASSOCIATING PROTEIN-RELATED"/>
    <property type="match status" value="1"/>
</dbReference>
<dbReference type="PANTHER" id="PTHR12634:SF8">
    <property type="entry name" value="FIERY MOUNTAIN, ISOFORM D"/>
    <property type="match status" value="1"/>
</dbReference>
<feature type="compositionally biased region" description="Gly residues" evidence="3">
    <location>
        <begin position="667"/>
        <end position="682"/>
    </location>
</feature>
<dbReference type="GeneID" id="5728729"/>
<evidence type="ECO:0000256" key="1">
    <source>
        <dbReference type="ARBA" id="ARBA00006180"/>
    </source>
</evidence>
<feature type="compositionally biased region" description="Gly residues" evidence="3">
    <location>
        <begin position="589"/>
        <end position="601"/>
    </location>
</feature>
<evidence type="ECO:0000313" key="5">
    <source>
        <dbReference type="Proteomes" id="UP000006906"/>
    </source>
</evidence>
<accession>A0A2K3D1N3</accession>
<dbReference type="EMBL" id="CM008973">
    <property type="protein sequence ID" value="PNW74441.1"/>
    <property type="molecule type" value="Genomic_DNA"/>
</dbReference>
<protein>
    <submittedName>
        <fullName evidence="4">Uncharacterized protein</fullName>
    </submittedName>
</protein>
<feature type="region of interest" description="Disordered" evidence="3">
    <location>
        <begin position="625"/>
        <end position="748"/>
    </location>
</feature>
<dbReference type="InParanoid" id="A0A2K3D1N3"/>
<feature type="compositionally biased region" description="Acidic residues" evidence="3">
    <location>
        <begin position="549"/>
        <end position="560"/>
    </location>
</feature>
<feature type="compositionally biased region" description="Acidic residues" evidence="3">
    <location>
        <begin position="650"/>
        <end position="664"/>
    </location>
</feature>
<organism evidence="4 5">
    <name type="scientific">Chlamydomonas reinhardtii</name>
    <name type="common">Chlamydomonas smithii</name>
    <dbReference type="NCBI Taxonomy" id="3055"/>
    <lineage>
        <taxon>Eukaryota</taxon>
        <taxon>Viridiplantae</taxon>
        <taxon>Chlorophyta</taxon>
        <taxon>core chlorophytes</taxon>
        <taxon>Chlorophyceae</taxon>
        <taxon>CS clade</taxon>
        <taxon>Chlamydomonadales</taxon>
        <taxon>Chlamydomonadaceae</taxon>
        <taxon>Chlamydomonas</taxon>
    </lineage>
</organism>
<dbReference type="InterPro" id="IPR011989">
    <property type="entry name" value="ARM-like"/>
</dbReference>
<keyword evidence="5" id="KW-1185">Reference proteome</keyword>
<dbReference type="Gene3D" id="1.25.10.10">
    <property type="entry name" value="Leucine-rich Repeat Variant"/>
    <property type="match status" value="1"/>
</dbReference>
<dbReference type="OrthoDB" id="295029at2759"/>
<dbReference type="Gramene" id="PNW74441">
    <property type="protein sequence ID" value="PNW74441"/>
    <property type="gene ID" value="CHLRE_12g484150v5"/>
</dbReference>
<feature type="compositionally biased region" description="Low complexity" evidence="3">
    <location>
        <begin position="683"/>
        <end position="703"/>
    </location>
</feature>
<feature type="compositionally biased region" description="Gly residues" evidence="3">
    <location>
        <begin position="704"/>
        <end position="713"/>
    </location>
</feature>
<dbReference type="AlphaFoldDB" id="A0A2K3D1N3"/>
<dbReference type="STRING" id="3055.A0A2K3D1N3"/>
<dbReference type="InterPro" id="IPR007587">
    <property type="entry name" value="SAPS"/>
</dbReference>
<evidence type="ECO:0000256" key="2">
    <source>
        <dbReference type="ARBA" id="ARBA00023306"/>
    </source>
</evidence>
<dbReference type="Proteomes" id="UP000006906">
    <property type="component" value="Chromosome 12"/>
</dbReference>
<dbReference type="InterPro" id="IPR016024">
    <property type="entry name" value="ARM-type_fold"/>
</dbReference>
<evidence type="ECO:0000256" key="3">
    <source>
        <dbReference type="SAM" id="MobiDB-lite"/>
    </source>
</evidence>
<dbReference type="KEGG" id="cre:CHLRE_12g484150v5"/>
<reference evidence="4 5" key="1">
    <citation type="journal article" date="2007" name="Science">
        <title>The Chlamydomonas genome reveals the evolution of key animal and plant functions.</title>
        <authorList>
            <person name="Merchant S.S."/>
            <person name="Prochnik S.E."/>
            <person name="Vallon O."/>
            <person name="Harris E.H."/>
            <person name="Karpowicz S.J."/>
            <person name="Witman G.B."/>
            <person name="Terry A."/>
            <person name="Salamov A."/>
            <person name="Fritz-Laylin L.K."/>
            <person name="Marechal-Drouard L."/>
            <person name="Marshall W.F."/>
            <person name="Qu L.H."/>
            <person name="Nelson D.R."/>
            <person name="Sanderfoot A.A."/>
            <person name="Spalding M.H."/>
            <person name="Kapitonov V.V."/>
            <person name="Ren Q."/>
            <person name="Ferris P."/>
            <person name="Lindquist E."/>
            <person name="Shapiro H."/>
            <person name="Lucas S.M."/>
            <person name="Grimwood J."/>
            <person name="Schmutz J."/>
            <person name="Cardol P."/>
            <person name="Cerutti H."/>
            <person name="Chanfreau G."/>
            <person name="Chen C.L."/>
            <person name="Cognat V."/>
            <person name="Croft M.T."/>
            <person name="Dent R."/>
            <person name="Dutcher S."/>
            <person name="Fernandez E."/>
            <person name="Fukuzawa H."/>
            <person name="Gonzalez-Ballester D."/>
            <person name="Gonzalez-Halphen D."/>
            <person name="Hallmann A."/>
            <person name="Hanikenne M."/>
            <person name="Hippler M."/>
            <person name="Inwood W."/>
            <person name="Jabbari K."/>
            <person name="Kalanon M."/>
            <person name="Kuras R."/>
            <person name="Lefebvre P.A."/>
            <person name="Lemaire S.D."/>
            <person name="Lobanov A.V."/>
            <person name="Lohr M."/>
            <person name="Manuell A."/>
            <person name="Meier I."/>
            <person name="Mets L."/>
            <person name="Mittag M."/>
            <person name="Mittelmeier T."/>
            <person name="Moroney J.V."/>
            <person name="Moseley J."/>
            <person name="Napoli C."/>
            <person name="Nedelcu A.M."/>
            <person name="Niyogi K."/>
            <person name="Novoselov S.V."/>
            <person name="Paulsen I.T."/>
            <person name="Pazour G."/>
            <person name="Purton S."/>
            <person name="Ral J.P."/>
            <person name="Riano-Pachon D.M."/>
            <person name="Riekhof W."/>
            <person name="Rymarquis L."/>
            <person name="Schroda M."/>
            <person name="Stern D."/>
            <person name="Umen J."/>
            <person name="Willows R."/>
            <person name="Wilson N."/>
            <person name="Zimmer S.L."/>
            <person name="Allmer J."/>
            <person name="Balk J."/>
            <person name="Bisova K."/>
            <person name="Chen C.J."/>
            <person name="Elias M."/>
            <person name="Gendler K."/>
            <person name="Hauser C."/>
            <person name="Lamb M.R."/>
            <person name="Ledford H."/>
            <person name="Long J.C."/>
            <person name="Minagawa J."/>
            <person name="Page M.D."/>
            <person name="Pan J."/>
            <person name="Pootakham W."/>
            <person name="Roje S."/>
            <person name="Rose A."/>
            <person name="Stahlberg E."/>
            <person name="Terauchi A.M."/>
            <person name="Yang P."/>
            <person name="Ball S."/>
            <person name="Bowler C."/>
            <person name="Dieckmann C.L."/>
            <person name="Gladyshev V.N."/>
            <person name="Green P."/>
            <person name="Jorgensen R."/>
            <person name="Mayfield S."/>
            <person name="Mueller-Roeber B."/>
            <person name="Rajamani S."/>
            <person name="Sayre R.T."/>
            <person name="Brokstein P."/>
            <person name="Dubchak I."/>
            <person name="Goodstein D."/>
            <person name="Hornick L."/>
            <person name="Huang Y.W."/>
            <person name="Jhaveri J."/>
            <person name="Luo Y."/>
            <person name="Martinez D."/>
            <person name="Ngau W.C."/>
            <person name="Otillar B."/>
            <person name="Poliakov A."/>
            <person name="Porter A."/>
            <person name="Szajkowski L."/>
            <person name="Werner G."/>
            <person name="Zhou K."/>
            <person name="Grigoriev I.V."/>
            <person name="Rokhsar D.S."/>
            <person name="Grossman A.R."/>
        </authorList>
    </citation>
    <scope>NUCLEOTIDE SEQUENCE [LARGE SCALE GENOMIC DNA]</scope>
    <source>
        <strain evidence="5">CC-503</strain>
    </source>
</reference>
<dbReference type="Pfam" id="PF04499">
    <property type="entry name" value="SAPS"/>
    <property type="match status" value="1"/>
</dbReference>
<dbReference type="GO" id="GO:0019903">
    <property type="term" value="F:protein phosphatase binding"/>
    <property type="evidence" value="ECO:0007669"/>
    <property type="project" value="InterPro"/>
</dbReference>
<sequence>MFWKVTGFASPGPVEQILDKEEFTLEELLEEDDIVQECKSLNGRLVAFLRERSTVEQLIKYIVEPPGELDDPKRTYKYPFTSCEVFCCEVEAVFNTLLEDTDLMRLLFSLLDSEPPLSCKTAGYFGRVVSHLLLRKTNEMMQYFQENPHILEKLVNHVDTTSVTEIVKRLVGADEQSSIMFMPTYAQWLADTPLVNLLLNRLGSSHSVEVQTNAADILSAIAHTQPSPLAAKLTREECIGALFTHALQPGRAVLVAALDVCIALLEPKRSNAELLTDGSPLQESARRAKAEAVAAIVNHLPSLVELLQQQEGVAAMSSLDTPYGLLTPPLGRAKLKVVELMAVLLRSGDVVAERGLVGANAVPVCLELFRAYPFNNLLHHNVTAMLVAGVARPSEGLIPYLFEHCKLLDWLTSLPTEVRPAPRPGFEALAAGKPVLRAGYLGHVIQIGSTLEGVASASAGVSAAESVNRAAVEAYLAASASWQAWLAAELHPRQDVENISKWQCGRPAATDLAGIDSDGDEYQQNDMDLGEIQGMQPALYHRYNVVDEGDDEDEDEDDEGGAGGGYKGTSMFEATGGVGEEDDDEDKMGGGGGEDGAGGSDGLTEALHSMNLRDRELLAAGGEAAPMEDAEPGTSAHGPGARLGEPGSGPDDDEVLLATSDDEEPGRGGAGSSPAGGAGASSGAGAVAAGSSGTEAAAGEAGAAAGGGGGGMGLSSSTDMVIGEEEGGAADGMGGSAEVWKPNWSMAL</sequence>
<comment type="similarity">
    <text evidence="1">Belongs to the SAPS family.</text>
</comment>
<dbReference type="GO" id="GO:0009966">
    <property type="term" value="P:regulation of signal transduction"/>
    <property type="evidence" value="ECO:0000318"/>
    <property type="project" value="GO_Central"/>
</dbReference>